<name>A0A512HQF4_9ACTN</name>
<dbReference type="SUPFAM" id="SSF56801">
    <property type="entry name" value="Acetyl-CoA synthetase-like"/>
    <property type="match status" value="1"/>
</dbReference>
<dbReference type="PANTHER" id="PTHR43767">
    <property type="entry name" value="LONG-CHAIN-FATTY-ACID--COA LIGASE"/>
    <property type="match status" value="1"/>
</dbReference>
<comment type="caution">
    <text evidence="3">The sequence shown here is derived from an EMBL/GenBank/DDBJ whole genome shotgun (WGS) entry which is preliminary data.</text>
</comment>
<dbReference type="PANTHER" id="PTHR43767:SF12">
    <property type="entry name" value="AMP-DEPENDENT SYNTHETASE AND LIGASE"/>
    <property type="match status" value="1"/>
</dbReference>
<dbReference type="Pfam" id="PF00501">
    <property type="entry name" value="AMP-binding"/>
    <property type="match status" value="1"/>
</dbReference>
<dbReference type="RefSeq" id="WP_146825057.1">
    <property type="nucleotide sequence ID" value="NZ_BAAAYQ010000001.1"/>
</dbReference>
<feature type="domain" description="AMP-binding enzyme C-terminal" evidence="2">
    <location>
        <begin position="482"/>
        <end position="557"/>
    </location>
</feature>
<dbReference type="Gene3D" id="3.40.50.12780">
    <property type="entry name" value="N-terminal domain of ligase-like"/>
    <property type="match status" value="1"/>
</dbReference>
<organism evidence="3 4">
    <name type="scientific">Aeromicrobium flavum</name>
    <dbReference type="NCBI Taxonomy" id="416568"/>
    <lineage>
        <taxon>Bacteria</taxon>
        <taxon>Bacillati</taxon>
        <taxon>Actinomycetota</taxon>
        <taxon>Actinomycetes</taxon>
        <taxon>Propionibacteriales</taxon>
        <taxon>Nocardioidaceae</taxon>
        <taxon>Aeromicrobium</taxon>
    </lineage>
</organism>
<reference evidence="3 4" key="1">
    <citation type="submission" date="2019-07" db="EMBL/GenBank/DDBJ databases">
        <title>Whole genome shotgun sequence of Aeromicrobium flavum NBRC 107625.</title>
        <authorList>
            <person name="Hosoyama A."/>
            <person name="Uohara A."/>
            <person name="Ohji S."/>
            <person name="Ichikawa N."/>
        </authorList>
    </citation>
    <scope>NUCLEOTIDE SEQUENCE [LARGE SCALE GENOMIC DNA]</scope>
    <source>
        <strain evidence="3 4">NBRC 107625</strain>
    </source>
</reference>
<dbReference type="OrthoDB" id="9803968at2"/>
<sequence length="571" mass="61710">MHEHAERPWSVHYGPGVPTQIDIPDEPVTAGLARAAERWPDRIATDFLGATATYAQTEQAVRRAMVVLDDLGVRLGDAVALVLPNCPSHLVAYHAALRLGAVVVDLNPTYTEAELAHLLADSGAKVALVFHRAVAAVVAAKPSTELRAVVSVDVSRDLPASAQLLLKLPVKAAREKRAALLGTVPDGVRDWHTLIKRARGEVPAAPVGADDLALLQYTGGTTGTPKAAMLSHRNLVANVVHGQAWASFREGEETVYGVLPFFHAFGMTFCLNLAGHIGATLVMFPNFEPETVLKAFGRRPATFMAGVAPMFDRIAAAAEASSRPPTEGLRQARLGFAGAMPIPPSVVERWERLTGGLLIEGYGMTECAPIALGNPCAPTRRPGTLGVPFPNTDMRVVDIDDHTREVEPNEDGVRRGELLVRGPQVFAGYRNRPEETAHQLLEGGWLRTGDVVEVDPTGWVTLVDRVKEMIIVGGFKVYPSTVEEHLRSMTGIADVAVVGVRAPGGDDHVLAAFVLEDGAQAPTVDEVRAHGEQRLARYALPRRIEFVAELPRSQIGKVMRRQVQEMFTRDE</sequence>
<dbReference type="GO" id="GO:0016877">
    <property type="term" value="F:ligase activity, forming carbon-sulfur bonds"/>
    <property type="evidence" value="ECO:0007669"/>
    <property type="project" value="UniProtKB-ARBA"/>
</dbReference>
<gene>
    <name evidence="3" type="ORF">AFL01nite_00150</name>
</gene>
<keyword evidence="3" id="KW-0436">Ligase</keyword>
<keyword evidence="4" id="KW-1185">Reference proteome</keyword>
<protein>
    <submittedName>
        <fullName evidence="3">Long-chain-fatty-acid--CoA ligase</fullName>
    </submittedName>
</protein>
<dbReference type="InterPro" id="IPR050237">
    <property type="entry name" value="ATP-dep_AMP-bd_enzyme"/>
</dbReference>
<dbReference type="Proteomes" id="UP000321769">
    <property type="component" value="Unassembled WGS sequence"/>
</dbReference>
<evidence type="ECO:0000313" key="3">
    <source>
        <dbReference type="EMBL" id="GEO87688.1"/>
    </source>
</evidence>
<feature type="domain" description="AMP-dependent synthetase/ligase" evidence="1">
    <location>
        <begin position="33"/>
        <end position="429"/>
    </location>
</feature>
<dbReference type="EMBL" id="BJZQ01000001">
    <property type="protein sequence ID" value="GEO87688.1"/>
    <property type="molecule type" value="Genomic_DNA"/>
</dbReference>
<accession>A0A512HQF4</accession>
<proteinExistence type="predicted"/>
<evidence type="ECO:0000259" key="1">
    <source>
        <dbReference type="Pfam" id="PF00501"/>
    </source>
</evidence>
<dbReference type="InterPro" id="IPR025110">
    <property type="entry name" value="AMP-bd_C"/>
</dbReference>
<dbReference type="InterPro" id="IPR000873">
    <property type="entry name" value="AMP-dep_synth/lig_dom"/>
</dbReference>
<dbReference type="Gene3D" id="3.30.300.30">
    <property type="match status" value="1"/>
</dbReference>
<dbReference type="InterPro" id="IPR020845">
    <property type="entry name" value="AMP-binding_CS"/>
</dbReference>
<dbReference type="PROSITE" id="PS00455">
    <property type="entry name" value="AMP_BINDING"/>
    <property type="match status" value="1"/>
</dbReference>
<dbReference type="AlphaFoldDB" id="A0A512HQF4"/>
<evidence type="ECO:0000259" key="2">
    <source>
        <dbReference type="Pfam" id="PF13193"/>
    </source>
</evidence>
<dbReference type="InterPro" id="IPR045851">
    <property type="entry name" value="AMP-bd_C_sf"/>
</dbReference>
<dbReference type="Pfam" id="PF13193">
    <property type="entry name" value="AMP-binding_C"/>
    <property type="match status" value="1"/>
</dbReference>
<evidence type="ECO:0000313" key="4">
    <source>
        <dbReference type="Proteomes" id="UP000321769"/>
    </source>
</evidence>
<dbReference type="InterPro" id="IPR042099">
    <property type="entry name" value="ANL_N_sf"/>
</dbReference>